<dbReference type="Gene3D" id="1.20.1440.100">
    <property type="entry name" value="SG protein - dephosphorylation function"/>
    <property type="match status" value="1"/>
</dbReference>
<proteinExistence type="predicted"/>
<dbReference type="InterPro" id="IPR006385">
    <property type="entry name" value="HAD_hydro_SerB1"/>
</dbReference>
<organism evidence="1 2">
    <name type="scientific">Aliikangiella maris</name>
    <dbReference type="NCBI Taxonomy" id="3162458"/>
    <lineage>
        <taxon>Bacteria</taxon>
        <taxon>Pseudomonadati</taxon>
        <taxon>Pseudomonadota</taxon>
        <taxon>Gammaproteobacteria</taxon>
        <taxon>Oceanospirillales</taxon>
        <taxon>Pleioneaceae</taxon>
        <taxon>Aliikangiella</taxon>
    </lineage>
</organism>
<evidence type="ECO:0000313" key="1">
    <source>
        <dbReference type="EMBL" id="MET1256089.1"/>
    </source>
</evidence>
<sequence>MKIALFDFDGTITSRDTLFDFIKFSVGNRKYYYGIMLLTPIFIAFKLKMISNHTAKEKLISYFFAGYERNRFKNISDNYSKNRIENIVKKKAIETIVWHQQQGHKVVVVTASIECWLKQWCKKNNIDLIGTKLEVKNNKITGRFKTRNCHGIEKVNRIREKYNLSMFDEIYAYGDSRGDKEMLELANNAYFKPFQ</sequence>
<gene>
    <name evidence="1" type="ORF">ABVT43_13195</name>
</gene>
<dbReference type="PANTHER" id="PTHR43344">
    <property type="entry name" value="PHOSPHOSERINE PHOSPHATASE"/>
    <property type="match status" value="1"/>
</dbReference>
<dbReference type="EMBL" id="JBEVCJ010000017">
    <property type="protein sequence ID" value="MET1256089.1"/>
    <property type="molecule type" value="Genomic_DNA"/>
</dbReference>
<keyword evidence="1" id="KW-0378">Hydrolase</keyword>
<dbReference type="Proteomes" id="UP001548189">
    <property type="component" value="Unassembled WGS sequence"/>
</dbReference>
<dbReference type="Gene3D" id="3.40.50.1000">
    <property type="entry name" value="HAD superfamily/HAD-like"/>
    <property type="match status" value="1"/>
</dbReference>
<evidence type="ECO:0000313" key="2">
    <source>
        <dbReference type="Proteomes" id="UP001548189"/>
    </source>
</evidence>
<dbReference type="SUPFAM" id="SSF56784">
    <property type="entry name" value="HAD-like"/>
    <property type="match status" value="1"/>
</dbReference>
<dbReference type="NCBIfam" id="TIGR01490">
    <property type="entry name" value="HAD-SF-IB-hyp1"/>
    <property type="match status" value="1"/>
</dbReference>
<dbReference type="InterPro" id="IPR036412">
    <property type="entry name" value="HAD-like_sf"/>
</dbReference>
<dbReference type="GO" id="GO:0016787">
    <property type="term" value="F:hydrolase activity"/>
    <property type="evidence" value="ECO:0007669"/>
    <property type="project" value="UniProtKB-KW"/>
</dbReference>
<name>A0ABV2BVX5_9GAMM</name>
<protein>
    <submittedName>
        <fullName evidence="1">HAD-IB family hydrolase</fullName>
    </submittedName>
</protein>
<dbReference type="Pfam" id="PF12710">
    <property type="entry name" value="HAD"/>
    <property type="match status" value="1"/>
</dbReference>
<comment type="caution">
    <text evidence="1">The sequence shown here is derived from an EMBL/GenBank/DDBJ whole genome shotgun (WGS) entry which is preliminary data.</text>
</comment>
<accession>A0ABV2BVX5</accession>
<keyword evidence="2" id="KW-1185">Reference proteome</keyword>
<dbReference type="InterPro" id="IPR050582">
    <property type="entry name" value="HAD-like_SerB"/>
</dbReference>
<reference evidence="1 2" key="1">
    <citation type="submission" date="2024-06" db="EMBL/GenBank/DDBJ databases">
        <authorList>
            <person name="Li F."/>
        </authorList>
    </citation>
    <scope>NUCLEOTIDE SEQUENCE [LARGE SCALE GENOMIC DNA]</scope>
    <source>
        <strain evidence="1 2">GXAS 311</strain>
    </source>
</reference>
<dbReference type="InterPro" id="IPR023214">
    <property type="entry name" value="HAD_sf"/>
</dbReference>
<dbReference type="PANTHER" id="PTHR43344:SF14">
    <property type="entry name" value="HAD-IB FAMILY HYDROLASE"/>
    <property type="match status" value="1"/>
</dbReference>
<dbReference type="NCBIfam" id="TIGR01488">
    <property type="entry name" value="HAD-SF-IB"/>
    <property type="match status" value="1"/>
</dbReference>